<feature type="region of interest" description="Disordered" evidence="1">
    <location>
        <begin position="53"/>
        <end position="75"/>
    </location>
</feature>
<dbReference type="Pfam" id="PF06094">
    <property type="entry name" value="GGACT"/>
    <property type="match status" value="1"/>
</dbReference>
<feature type="domain" description="Gamma-glutamylcyclotransferase AIG2-like" evidence="2">
    <location>
        <begin position="101"/>
        <end position="209"/>
    </location>
</feature>
<dbReference type="EMBL" id="PDNB01000092">
    <property type="protein sequence ID" value="PGH09603.1"/>
    <property type="molecule type" value="Genomic_DNA"/>
</dbReference>
<dbReference type="Gene3D" id="3.10.490.10">
    <property type="entry name" value="Gamma-glutamyl cyclotransferase-like"/>
    <property type="match status" value="1"/>
</dbReference>
<keyword evidence="4" id="KW-1185">Reference proteome</keyword>
<dbReference type="AlphaFoldDB" id="A0A2B7XLD2"/>
<evidence type="ECO:0000313" key="3">
    <source>
        <dbReference type="EMBL" id="PGH09603.1"/>
    </source>
</evidence>
<evidence type="ECO:0000256" key="1">
    <source>
        <dbReference type="SAM" id="MobiDB-lite"/>
    </source>
</evidence>
<evidence type="ECO:0000259" key="2">
    <source>
        <dbReference type="Pfam" id="PF06094"/>
    </source>
</evidence>
<evidence type="ECO:0000313" key="4">
    <source>
        <dbReference type="Proteomes" id="UP000223968"/>
    </source>
</evidence>
<dbReference type="OrthoDB" id="3262926at2759"/>
<dbReference type="SUPFAM" id="SSF110857">
    <property type="entry name" value="Gamma-glutamyl cyclotransferase-like"/>
    <property type="match status" value="1"/>
</dbReference>
<gene>
    <name evidence="3" type="ORF">AJ79_05659</name>
</gene>
<reference evidence="3 4" key="1">
    <citation type="submission" date="2017-10" db="EMBL/GenBank/DDBJ databases">
        <title>Comparative genomics in systemic dimorphic fungi from Ajellomycetaceae.</title>
        <authorList>
            <person name="Munoz J.F."/>
            <person name="Mcewen J.G."/>
            <person name="Clay O.K."/>
            <person name="Cuomo C.A."/>
        </authorList>
    </citation>
    <scope>NUCLEOTIDE SEQUENCE [LARGE SCALE GENOMIC DNA]</scope>
    <source>
        <strain evidence="3 4">UAMH5409</strain>
    </source>
</reference>
<feature type="compositionally biased region" description="Polar residues" evidence="1">
    <location>
        <begin position="53"/>
        <end position="63"/>
    </location>
</feature>
<dbReference type="InterPro" id="IPR009288">
    <property type="entry name" value="AIG2-like_dom"/>
</dbReference>
<dbReference type="Proteomes" id="UP000223968">
    <property type="component" value="Unassembled WGS sequence"/>
</dbReference>
<dbReference type="InterPro" id="IPR013024">
    <property type="entry name" value="GGCT-like"/>
</dbReference>
<protein>
    <recommendedName>
        <fullName evidence="2">Gamma-glutamylcyclotransferase AIG2-like domain-containing protein</fullName>
    </recommendedName>
</protein>
<name>A0A2B7XLD2_9EURO</name>
<organism evidence="3 4">
    <name type="scientific">Helicocarpus griseus UAMH5409</name>
    <dbReference type="NCBI Taxonomy" id="1447875"/>
    <lineage>
        <taxon>Eukaryota</taxon>
        <taxon>Fungi</taxon>
        <taxon>Dikarya</taxon>
        <taxon>Ascomycota</taxon>
        <taxon>Pezizomycotina</taxon>
        <taxon>Eurotiomycetes</taxon>
        <taxon>Eurotiomycetidae</taxon>
        <taxon>Onygenales</taxon>
        <taxon>Ajellomycetaceae</taxon>
        <taxon>Helicocarpus</taxon>
    </lineage>
</organism>
<proteinExistence type="predicted"/>
<accession>A0A2B7XLD2</accession>
<sequence>MPEEAKNSSSSESGKSDLPKPNPASPTRELPIRPRVCYAPIGWYSGNWLAQSTEANPSSSGTTRPEHSTHPDPLPIRSVCDAPTGWYSVDWQDTRPKTGWYFFYGTLTNESNLATAIGVARPLALRRAKVVGYKLMLYGAHPALTDGPTTAEVRGMAFHVSLPSHARRLRGYATESFAAEACRIHFEDGEKEVVDGFTFMWDGKSSDLRPVPGKSDGGSS</sequence>
<dbReference type="CDD" id="cd06661">
    <property type="entry name" value="GGCT_like"/>
    <property type="match status" value="1"/>
</dbReference>
<comment type="caution">
    <text evidence="3">The sequence shown here is derived from an EMBL/GenBank/DDBJ whole genome shotgun (WGS) entry which is preliminary data.</text>
</comment>
<feature type="region of interest" description="Disordered" evidence="1">
    <location>
        <begin position="1"/>
        <end position="31"/>
    </location>
</feature>
<dbReference type="InterPro" id="IPR036568">
    <property type="entry name" value="GGCT-like_sf"/>
</dbReference>